<dbReference type="PROSITE" id="PS50977">
    <property type="entry name" value="HTH_TETR_2"/>
    <property type="match status" value="1"/>
</dbReference>
<name>A0ABV7NIL8_9SPHN</name>
<keyword evidence="7" id="KW-1185">Reference proteome</keyword>
<evidence type="ECO:0000256" key="2">
    <source>
        <dbReference type="ARBA" id="ARBA00023125"/>
    </source>
</evidence>
<dbReference type="PANTHER" id="PTHR30055">
    <property type="entry name" value="HTH-TYPE TRANSCRIPTIONAL REGULATOR RUTR"/>
    <property type="match status" value="1"/>
</dbReference>
<proteinExistence type="predicted"/>
<dbReference type="EMBL" id="JBHRVU010000005">
    <property type="protein sequence ID" value="MFC3443329.1"/>
    <property type="molecule type" value="Genomic_DNA"/>
</dbReference>
<dbReference type="PROSITE" id="PS01081">
    <property type="entry name" value="HTH_TETR_1"/>
    <property type="match status" value="1"/>
</dbReference>
<dbReference type="Gene3D" id="1.10.357.10">
    <property type="entry name" value="Tetracycline Repressor, domain 2"/>
    <property type="match status" value="1"/>
</dbReference>
<dbReference type="Pfam" id="PF00440">
    <property type="entry name" value="TetR_N"/>
    <property type="match status" value="1"/>
</dbReference>
<dbReference type="PANTHER" id="PTHR30055:SF234">
    <property type="entry name" value="HTH-TYPE TRANSCRIPTIONAL REGULATOR BETI"/>
    <property type="match status" value="1"/>
</dbReference>
<protein>
    <submittedName>
        <fullName evidence="6">TetR/AcrR family transcriptional regulator</fullName>
    </submittedName>
</protein>
<evidence type="ECO:0000256" key="1">
    <source>
        <dbReference type="ARBA" id="ARBA00023015"/>
    </source>
</evidence>
<dbReference type="InterPro" id="IPR009057">
    <property type="entry name" value="Homeodomain-like_sf"/>
</dbReference>
<dbReference type="SUPFAM" id="SSF46689">
    <property type="entry name" value="Homeodomain-like"/>
    <property type="match status" value="1"/>
</dbReference>
<keyword evidence="1" id="KW-0805">Transcription regulation</keyword>
<accession>A0ABV7NIL8</accession>
<keyword evidence="2 4" id="KW-0238">DNA-binding</keyword>
<dbReference type="RefSeq" id="WP_380798035.1">
    <property type="nucleotide sequence ID" value="NZ_JBHRVU010000005.1"/>
</dbReference>
<dbReference type="Proteomes" id="UP001595681">
    <property type="component" value="Unassembled WGS sequence"/>
</dbReference>
<evidence type="ECO:0000313" key="7">
    <source>
        <dbReference type="Proteomes" id="UP001595681"/>
    </source>
</evidence>
<gene>
    <name evidence="6" type="ORF">ACFOKF_19425</name>
</gene>
<dbReference type="InterPro" id="IPR050109">
    <property type="entry name" value="HTH-type_TetR-like_transc_reg"/>
</dbReference>
<dbReference type="InterPro" id="IPR023772">
    <property type="entry name" value="DNA-bd_HTH_TetR-type_CS"/>
</dbReference>
<evidence type="ECO:0000256" key="3">
    <source>
        <dbReference type="ARBA" id="ARBA00023163"/>
    </source>
</evidence>
<dbReference type="InterPro" id="IPR001647">
    <property type="entry name" value="HTH_TetR"/>
</dbReference>
<keyword evidence="3" id="KW-0804">Transcription</keyword>
<evidence type="ECO:0000313" key="6">
    <source>
        <dbReference type="EMBL" id="MFC3443329.1"/>
    </source>
</evidence>
<evidence type="ECO:0000256" key="4">
    <source>
        <dbReference type="PROSITE-ProRule" id="PRU00335"/>
    </source>
</evidence>
<comment type="caution">
    <text evidence="6">The sequence shown here is derived from an EMBL/GenBank/DDBJ whole genome shotgun (WGS) entry which is preliminary data.</text>
</comment>
<reference evidence="7" key="1">
    <citation type="journal article" date="2019" name="Int. J. Syst. Evol. Microbiol.">
        <title>The Global Catalogue of Microorganisms (GCM) 10K type strain sequencing project: providing services to taxonomists for standard genome sequencing and annotation.</title>
        <authorList>
            <consortium name="The Broad Institute Genomics Platform"/>
            <consortium name="The Broad Institute Genome Sequencing Center for Infectious Disease"/>
            <person name="Wu L."/>
            <person name="Ma J."/>
        </authorList>
    </citation>
    <scope>NUCLEOTIDE SEQUENCE [LARGE SCALE GENOMIC DNA]</scope>
    <source>
        <strain evidence="7">CCM 7491</strain>
    </source>
</reference>
<organism evidence="6 7">
    <name type="scientific">Sphingobium rhizovicinum</name>
    <dbReference type="NCBI Taxonomy" id="432308"/>
    <lineage>
        <taxon>Bacteria</taxon>
        <taxon>Pseudomonadati</taxon>
        <taxon>Pseudomonadota</taxon>
        <taxon>Alphaproteobacteria</taxon>
        <taxon>Sphingomonadales</taxon>
        <taxon>Sphingomonadaceae</taxon>
        <taxon>Sphingobium</taxon>
    </lineage>
</organism>
<feature type="DNA-binding region" description="H-T-H motif" evidence="4">
    <location>
        <begin position="45"/>
        <end position="64"/>
    </location>
</feature>
<sequence>MNGEILAPHPEKQLIYSSSLIQERRQRILQETRRMIAEDGIDKFSIRTLCKRADVAQRTLYNAFHSKDRLIALAIRETYEGVNSYIRYRTSADTIDGIVDRLMSVNRRNLKARNYTQAVTSIYFSPNTSRDVWNALRDMVFLNLRQWLDRVAQDGELQPWVKLEEVGGSFANIEYAAINDWACGRIADEAYLRHLITSMLSLASGVTRGQTQARANQMLEEIARTGELPEFPKPVLSPPDAVEAG</sequence>
<evidence type="ECO:0000259" key="5">
    <source>
        <dbReference type="PROSITE" id="PS50977"/>
    </source>
</evidence>
<feature type="domain" description="HTH tetR-type" evidence="5">
    <location>
        <begin position="22"/>
        <end position="82"/>
    </location>
</feature>